<proteinExistence type="predicted"/>
<dbReference type="EMBL" id="LOTN01000075">
    <property type="protein sequence ID" value="KUZ81022.1"/>
    <property type="molecule type" value="Genomic_DNA"/>
</dbReference>
<feature type="transmembrane region" description="Helical" evidence="1">
    <location>
        <begin position="67"/>
        <end position="88"/>
    </location>
</feature>
<evidence type="ECO:0000313" key="3">
    <source>
        <dbReference type="Proteomes" id="UP000065521"/>
    </source>
</evidence>
<evidence type="ECO:0000313" key="2">
    <source>
        <dbReference type="EMBL" id="KUZ81022.1"/>
    </source>
</evidence>
<dbReference type="Proteomes" id="UP000065521">
    <property type="component" value="Unassembled WGS sequence"/>
</dbReference>
<evidence type="ECO:0000256" key="1">
    <source>
        <dbReference type="SAM" id="Phobius"/>
    </source>
</evidence>
<sequence length="187" mass="19953">MPADRIARVSQRMAAVTLWFIVAMMLLNAACWVVPSLNATPSGAGLGFGLTDSLIAGLGVDVAAFPWWQKAGGIVLSSVPLVALASGLRHLRLLFRRYAGGDYFSADAAGHLGKMGRAVGLWVLLSIVCEPLLSMWATMREPAGHRVVTISIGMPYVVALFTAACILVIAHILRQASALDAEHRQFV</sequence>
<feature type="transmembrane region" description="Helical" evidence="1">
    <location>
        <begin position="150"/>
        <end position="173"/>
    </location>
</feature>
<feature type="transmembrane region" description="Helical" evidence="1">
    <location>
        <begin position="119"/>
        <end position="138"/>
    </location>
</feature>
<accession>A0A102KSZ0</accession>
<gene>
    <name evidence="2" type="ORF">WI38_33155</name>
</gene>
<keyword evidence="1" id="KW-1133">Transmembrane helix</keyword>
<dbReference type="InterPro" id="IPR021354">
    <property type="entry name" value="DUF2975"/>
</dbReference>
<keyword evidence="1" id="KW-0472">Membrane</keyword>
<comment type="caution">
    <text evidence="2">The sequence shown here is derived from an EMBL/GenBank/DDBJ whole genome shotgun (WGS) entry which is preliminary data.</text>
</comment>
<dbReference type="Pfam" id="PF11188">
    <property type="entry name" value="DUF2975"/>
    <property type="match status" value="1"/>
</dbReference>
<feature type="transmembrane region" description="Helical" evidence="1">
    <location>
        <begin position="12"/>
        <end position="35"/>
    </location>
</feature>
<dbReference type="RefSeq" id="WP_059611798.1">
    <property type="nucleotide sequence ID" value="NZ_LOTK01000042.1"/>
</dbReference>
<reference evidence="2 3" key="1">
    <citation type="submission" date="2015-11" db="EMBL/GenBank/DDBJ databases">
        <title>Expanding the genomic diversity of Burkholderia species for the development of highly accurate diagnostics.</title>
        <authorList>
            <person name="Sahl J."/>
            <person name="Keim P."/>
            <person name="Wagner D."/>
        </authorList>
    </citation>
    <scope>NUCLEOTIDE SEQUENCE [LARGE SCALE GENOMIC DNA]</scope>
    <source>
        <strain evidence="2 3">RF32-BP4</strain>
    </source>
</reference>
<evidence type="ECO:0008006" key="4">
    <source>
        <dbReference type="Google" id="ProtNLM"/>
    </source>
</evidence>
<organism evidence="2 3">
    <name type="scientific">Burkholderia ubonensis</name>
    <dbReference type="NCBI Taxonomy" id="101571"/>
    <lineage>
        <taxon>Bacteria</taxon>
        <taxon>Pseudomonadati</taxon>
        <taxon>Pseudomonadota</taxon>
        <taxon>Betaproteobacteria</taxon>
        <taxon>Burkholderiales</taxon>
        <taxon>Burkholderiaceae</taxon>
        <taxon>Burkholderia</taxon>
        <taxon>Burkholderia cepacia complex</taxon>
    </lineage>
</organism>
<keyword evidence="1" id="KW-0812">Transmembrane</keyword>
<dbReference type="AlphaFoldDB" id="A0A102KSZ0"/>
<protein>
    <recommendedName>
        <fullName evidence="4">DUF2975 domain-containing protein</fullName>
    </recommendedName>
</protein>
<name>A0A102KSZ0_9BURK</name>